<keyword evidence="2" id="KW-1133">Transmembrane helix</keyword>
<reference evidence="4" key="1">
    <citation type="journal article" date="2017" name="Plant J.">
        <title>The pomegranate (Punica granatum L.) genome and the genomics of punicalagin biosynthesis.</title>
        <authorList>
            <person name="Qin G."/>
            <person name="Xu C."/>
            <person name="Ming R."/>
            <person name="Tang H."/>
            <person name="Guyot R."/>
            <person name="Kramer E.M."/>
            <person name="Hu Y."/>
            <person name="Yi X."/>
            <person name="Qi Y."/>
            <person name="Xu X."/>
            <person name="Gao Z."/>
            <person name="Pan H."/>
            <person name="Jian J."/>
            <person name="Tian Y."/>
            <person name="Yue Z."/>
            <person name="Xu Y."/>
        </authorList>
    </citation>
    <scope>NUCLEOTIDE SEQUENCE [LARGE SCALE GENOMIC DNA]</scope>
    <source>
        <strain evidence="4">cv. Dabenzi</strain>
    </source>
</reference>
<comment type="caution">
    <text evidence="3">The sequence shown here is derived from an EMBL/GenBank/DDBJ whole genome shotgun (WGS) entry which is preliminary data.</text>
</comment>
<evidence type="ECO:0000256" key="2">
    <source>
        <dbReference type="SAM" id="Phobius"/>
    </source>
</evidence>
<dbReference type="EMBL" id="MTKT01005556">
    <property type="protein sequence ID" value="OWM65952.1"/>
    <property type="molecule type" value="Genomic_DNA"/>
</dbReference>
<gene>
    <name evidence="3" type="ORF">CDL15_Pgr015377</name>
</gene>
<feature type="transmembrane region" description="Helical" evidence="2">
    <location>
        <begin position="60"/>
        <end position="81"/>
    </location>
</feature>
<dbReference type="AlphaFoldDB" id="A0A218W1E7"/>
<evidence type="ECO:0000256" key="1">
    <source>
        <dbReference type="SAM" id="MobiDB-lite"/>
    </source>
</evidence>
<dbReference type="Proteomes" id="UP000197138">
    <property type="component" value="Unassembled WGS sequence"/>
</dbReference>
<proteinExistence type="predicted"/>
<evidence type="ECO:0000313" key="4">
    <source>
        <dbReference type="Proteomes" id="UP000197138"/>
    </source>
</evidence>
<feature type="region of interest" description="Disordered" evidence="1">
    <location>
        <begin position="89"/>
        <end position="111"/>
    </location>
</feature>
<accession>A0A218W1E7</accession>
<keyword evidence="2" id="KW-0812">Transmembrane</keyword>
<name>A0A218W1E7_PUNGR</name>
<evidence type="ECO:0000313" key="3">
    <source>
        <dbReference type="EMBL" id="OWM65952.1"/>
    </source>
</evidence>
<evidence type="ECO:0008006" key="5">
    <source>
        <dbReference type="Google" id="ProtNLM"/>
    </source>
</evidence>
<keyword evidence="2" id="KW-0472">Membrane</keyword>
<organism evidence="3 4">
    <name type="scientific">Punica granatum</name>
    <name type="common">Pomegranate</name>
    <dbReference type="NCBI Taxonomy" id="22663"/>
    <lineage>
        <taxon>Eukaryota</taxon>
        <taxon>Viridiplantae</taxon>
        <taxon>Streptophyta</taxon>
        <taxon>Embryophyta</taxon>
        <taxon>Tracheophyta</taxon>
        <taxon>Spermatophyta</taxon>
        <taxon>Magnoliopsida</taxon>
        <taxon>eudicotyledons</taxon>
        <taxon>Gunneridae</taxon>
        <taxon>Pentapetalae</taxon>
        <taxon>rosids</taxon>
        <taxon>malvids</taxon>
        <taxon>Myrtales</taxon>
        <taxon>Lythraceae</taxon>
        <taxon>Punica</taxon>
    </lineage>
</organism>
<feature type="region of interest" description="Disordered" evidence="1">
    <location>
        <begin position="30"/>
        <end position="53"/>
    </location>
</feature>
<sequence length="111" mass="12100">MNVGTRKRGSSLSSSTLVVSTAYSAQQEEMVGVEMRATEDARPGAYRTPPGGRSYWPPNMSGTTMLLGGLVLASAVGYYWLYADRKQDRAKEVNRTDGGSVEPPESRLPRK</sequence>
<protein>
    <recommendedName>
        <fullName evidence="5">Transmembrane protein</fullName>
    </recommendedName>
</protein>